<comment type="caution">
    <text evidence="2">The sequence shown here is derived from an EMBL/GenBank/DDBJ whole genome shotgun (WGS) entry which is preliminary data.</text>
</comment>
<gene>
    <name evidence="2" type="ORF">Tci_587446</name>
</gene>
<dbReference type="PANTHER" id="PTHR10775">
    <property type="entry name" value="OS08G0208400 PROTEIN"/>
    <property type="match status" value="1"/>
</dbReference>
<dbReference type="PANTHER" id="PTHR10775:SF179">
    <property type="entry name" value="TRANSPOSON, EN_SPM-LIKE, TRANSPOSASE-ASSOCIATED DOMAIN PROTEIN"/>
    <property type="match status" value="1"/>
</dbReference>
<feature type="non-terminal residue" evidence="2">
    <location>
        <position position="1"/>
    </location>
</feature>
<evidence type="ECO:0000313" key="2">
    <source>
        <dbReference type="EMBL" id="GFA15474.1"/>
    </source>
</evidence>
<dbReference type="AlphaFoldDB" id="A0A699J6D2"/>
<protein>
    <submittedName>
        <fullName evidence="2">Uncharacterized protein</fullName>
    </submittedName>
</protein>
<proteinExistence type="predicted"/>
<sequence length="255" mass="29050">TRHEEKDEPSISAPKHVNATIEFVDDPDFALDIPTDSPTKIELVNTTKDNFDEDDLVKFQEQLLEAEKPLYEGCSDFTKLSAIVKILNLKGKYRASDKFFTELLGLIKKMLPAGNEMMDKTYQAKKIMKLMVRGYKKIHVCINNCLLYWKDDKDLTTCQTCGISRWKVDNKTHKVYENNPAKNKNTTEEEDSSSQVNGQNEKNVAESLVETLLHVLGKKKDKVNAQLDLAELGVKLKLFAMKEEDKTTLPPEGYT</sequence>
<evidence type="ECO:0000256" key="1">
    <source>
        <dbReference type="SAM" id="MobiDB-lite"/>
    </source>
</evidence>
<reference evidence="2" key="1">
    <citation type="journal article" date="2019" name="Sci. Rep.">
        <title>Draft genome of Tanacetum cinerariifolium, the natural source of mosquito coil.</title>
        <authorList>
            <person name="Yamashiro T."/>
            <person name="Shiraishi A."/>
            <person name="Satake H."/>
            <person name="Nakayama K."/>
        </authorList>
    </citation>
    <scope>NUCLEOTIDE SEQUENCE</scope>
</reference>
<organism evidence="2">
    <name type="scientific">Tanacetum cinerariifolium</name>
    <name type="common">Dalmatian daisy</name>
    <name type="synonym">Chrysanthemum cinerariifolium</name>
    <dbReference type="NCBI Taxonomy" id="118510"/>
    <lineage>
        <taxon>Eukaryota</taxon>
        <taxon>Viridiplantae</taxon>
        <taxon>Streptophyta</taxon>
        <taxon>Embryophyta</taxon>
        <taxon>Tracheophyta</taxon>
        <taxon>Spermatophyta</taxon>
        <taxon>Magnoliopsida</taxon>
        <taxon>eudicotyledons</taxon>
        <taxon>Gunneridae</taxon>
        <taxon>Pentapetalae</taxon>
        <taxon>asterids</taxon>
        <taxon>campanulids</taxon>
        <taxon>Asterales</taxon>
        <taxon>Asteraceae</taxon>
        <taxon>Asteroideae</taxon>
        <taxon>Anthemideae</taxon>
        <taxon>Anthemidinae</taxon>
        <taxon>Tanacetum</taxon>
    </lineage>
</organism>
<name>A0A699J6D2_TANCI</name>
<accession>A0A699J6D2</accession>
<feature type="region of interest" description="Disordered" evidence="1">
    <location>
        <begin position="177"/>
        <end position="200"/>
    </location>
</feature>
<dbReference type="EMBL" id="BKCJ010377422">
    <property type="protein sequence ID" value="GFA15474.1"/>
    <property type="molecule type" value="Genomic_DNA"/>
</dbReference>